<evidence type="ECO:0000313" key="6">
    <source>
        <dbReference type="EMBL" id="CBX94139.1"/>
    </source>
</evidence>
<dbReference type="VEuPathDB" id="FungiDB:LEMA_P038130.1"/>
<feature type="transmembrane region" description="Helical" evidence="4">
    <location>
        <begin position="228"/>
        <end position="248"/>
    </location>
</feature>
<dbReference type="InterPro" id="IPR012132">
    <property type="entry name" value="GMC_OxRdtase"/>
</dbReference>
<keyword evidence="7" id="KW-1185">Reference proteome</keyword>
<feature type="transmembrane region" description="Helical" evidence="4">
    <location>
        <begin position="29"/>
        <end position="51"/>
    </location>
</feature>
<dbReference type="Gene3D" id="3.50.50.60">
    <property type="entry name" value="FAD/NAD(P)-binding domain"/>
    <property type="match status" value="1"/>
</dbReference>
<protein>
    <recommendedName>
        <fullName evidence="5">Glucose-methanol-choline oxidoreductase N-terminal domain-containing protein</fullName>
    </recommendedName>
</protein>
<evidence type="ECO:0000256" key="2">
    <source>
        <dbReference type="RuleBase" id="RU003968"/>
    </source>
</evidence>
<dbReference type="InterPro" id="IPR049326">
    <property type="entry name" value="Rhodopsin_dom_fungi"/>
</dbReference>
<evidence type="ECO:0000313" key="7">
    <source>
        <dbReference type="Proteomes" id="UP000002668"/>
    </source>
</evidence>
<feature type="region of interest" description="Disordered" evidence="3">
    <location>
        <begin position="317"/>
        <end position="344"/>
    </location>
</feature>
<dbReference type="OMA" id="EGNSYMT"/>
<dbReference type="GO" id="GO:0050660">
    <property type="term" value="F:flavin adenine dinucleotide binding"/>
    <property type="evidence" value="ECO:0007669"/>
    <property type="project" value="InterPro"/>
</dbReference>
<dbReference type="AlphaFoldDB" id="E4ZRE5"/>
<dbReference type="Pfam" id="PF00732">
    <property type="entry name" value="GMC_oxred_N"/>
    <property type="match status" value="1"/>
</dbReference>
<keyword evidence="4" id="KW-1133">Transmembrane helix</keyword>
<dbReference type="PROSITE" id="PS00623">
    <property type="entry name" value="GMC_OXRED_1"/>
    <property type="match status" value="1"/>
</dbReference>
<feature type="transmembrane region" description="Helical" evidence="4">
    <location>
        <begin position="260"/>
        <end position="282"/>
    </location>
</feature>
<dbReference type="Pfam" id="PF20684">
    <property type="entry name" value="Fung_rhodopsin"/>
    <property type="match status" value="1"/>
</dbReference>
<accession>E4ZRE5</accession>
<proteinExistence type="inferred from homology"/>
<comment type="similarity">
    <text evidence="1 2">Belongs to the GMC oxidoreductase family.</text>
</comment>
<organism evidence="7">
    <name type="scientific">Leptosphaeria maculans (strain JN3 / isolate v23.1.3 / race Av1-4-5-6-7-8)</name>
    <name type="common">Blackleg fungus</name>
    <name type="synonym">Phoma lingam</name>
    <dbReference type="NCBI Taxonomy" id="985895"/>
    <lineage>
        <taxon>Eukaryota</taxon>
        <taxon>Fungi</taxon>
        <taxon>Dikarya</taxon>
        <taxon>Ascomycota</taxon>
        <taxon>Pezizomycotina</taxon>
        <taxon>Dothideomycetes</taxon>
        <taxon>Pleosporomycetidae</taxon>
        <taxon>Pleosporales</taxon>
        <taxon>Pleosporineae</taxon>
        <taxon>Leptosphaeriaceae</taxon>
        <taxon>Plenodomus</taxon>
        <taxon>Plenodomus lingam/Leptosphaeria maculans species complex</taxon>
    </lineage>
</organism>
<keyword evidence="2" id="KW-0285">Flavoprotein</keyword>
<keyword evidence="2" id="KW-0274">FAD</keyword>
<gene>
    <name evidence="6" type="ORF">LEMA_P038130.1</name>
</gene>
<sequence length="1090" mass="119700">MTSGQSKFLPYWHWGLCRMLNDAAAELRTAIAVEVPLMILALSTVGLRIYSRLAIKRKLATDDVLIILATAAAITRTVISCMSAADDGGYDKKGQVPDRVSEIPFYQHIFERRIAYIIAVTLTRFSILSYYLRIFPPGLSSLRRGTYLLMLLTLVHFIEVLTVLSIFCKDIGQLWTADWLDFSGSQCFSSAVYSYSAAIGDSIVDSLIFTLPLPYVWKLSQIRLRQRLGLILVFGLGFIVCVVALLQLPFIQRRERNMQYFGSAVNMLVAIQLSFAIIAASLPDVRALIARKFSSFSPLCHRSVVTAVDRARPGVRHGDVEAGVSGDRTTGDSGDAMGRSKTRRALRKPDWLRHSIPASLMSTRVTRTRTELTRFVSGDMRQPNQRVEDSGRAGSHYKAPGETQQFIPHITHRDIYPSIPPQDPATAYRCGVSMTCSRDDQFESSLVETLAPTYMIHGIRRVDESAFALKRALELNLKLIRANYQGQKFCSSIDCVGQEKIVRIALGRIEVIDWADLDDMDSGRGYDFIVVGAGTAGCLLAHRLASTRTAPRILLLEAGGKPTGDFLDAPYHRYHPAALRPDLDHGYVSEPESALNGRQIVYTRGKGLGGSSILNFGVYLYGSRGDYETWAEEVGDEVWRWENVRRCYAEMEAYDGEGVKVGGYAHLADPRGNGHGVDGRLKVGLPAVLEVGVAAQMEAVIAAGDKGNLDPNNGDPVGLSVFPFSYSREGRSTSAGAFLEGAPGNLEVWTDAMVERLVWEGGRVVGVGLADGRRASAKKEVILCGGAIDTPRLLLVNGIGPKEELEALGIEVKRDLPGVGKHLQDHVLAFMSVEVDGSANDRYAFESDQGRVAEAEAAWKKDKSGAFALSHSCLWGGFFKLPDLQNMAEFQALPKKKQAFLTRDTVPSYEFISNCLLWPPGSKIEEGNSYMTFITFLMNPQSEGSVTLRSSHPSDKPVIRLHYLEHPYDARIFREAIRSTWQKLVLNPGIAPSVVRTICGPASLSDEDVDGFARENAGTVWHANGTVKMGREEDGGACVDTGFRVRGVEGLRVVDLSVAPLTPNNHTQATAYLIGWIAADKLVGEYGLDG</sequence>
<evidence type="ECO:0000256" key="1">
    <source>
        <dbReference type="ARBA" id="ARBA00010790"/>
    </source>
</evidence>
<feature type="transmembrane region" description="Helical" evidence="4">
    <location>
        <begin position="63"/>
        <end position="85"/>
    </location>
</feature>
<evidence type="ECO:0000256" key="4">
    <source>
        <dbReference type="SAM" id="Phobius"/>
    </source>
</evidence>
<dbReference type="Gene3D" id="3.30.560.10">
    <property type="entry name" value="Glucose Oxidase, domain 3"/>
    <property type="match status" value="1"/>
</dbReference>
<dbReference type="PANTHER" id="PTHR11552">
    <property type="entry name" value="GLUCOSE-METHANOL-CHOLINE GMC OXIDOREDUCTASE"/>
    <property type="match status" value="1"/>
</dbReference>
<dbReference type="SUPFAM" id="SSF51905">
    <property type="entry name" value="FAD/NAD(P)-binding domain"/>
    <property type="match status" value="1"/>
</dbReference>
<keyword evidence="4" id="KW-0472">Membrane</keyword>
<evidence type="ECO:0000256" key="3">
    <source>
        <dbReference type="SAM" id="MobiDB-lite"/>
    </source>
</evidence>
<dbReference type="OrthoDB" id="269227at2759"/>
<dbReference type="InterPro" id="IPR007867">
    <property type="entry name" value="GMC_OxRtase_C"/>
</dbReference>
<dbReference type="eggNOG" id="KOG1238">
    <property type="taxonomic scope" value="Eukaryota"/>
</dbReference>
<evidence type="ECO:0000259" key="5">
    <source>
        <dbReference type="PROSITE" id="PS00623"/>
    </source>
</evidence>
<dbReference type="EMBL" id="FP929116">
    <property type="protein sequence ID" value="CBX94139.1"/>
    <property type="molecule type" value="Genomic_DNA"/>
</dbReference>
<feature type="domain" description="Glucose-methanol-choline oxidoreductase N-terminal" evidence="5">
    <location>
        <begin position="605"/>
        <end position="628"/>
    </location>
</feature>
<keyword evidence="4" id="KW-0812">Transmembrane</keyword>
<dbReference type="Pfam" id="PF05199">
    <property type="entry name" value="GMC_oxred_C"/>
    <property type="match status" value="1"/>
</dbReference>
<dbReference type="GO" id="GO:0016614">
    <property type="term" value="F:oxidoreductase activity, acting on CH-OH group of donors"/>
    <property type="evidence" value="ECO:0007669"/>
    <property type="project" value="InterPro"/>
</dbReference>
<dbReference type="HOGENOM" id="CLU_284698_0_0_1"/>
<dbReference type="SUPFAM" id="SSF54373">
    <property type="entry name" value="FAD-linked reductases, C-terminal domain"/>
    <property type="match status" value="1"/>
</dbReference>
<feature type="transmembrane region" description="Helical" evidence="4">
    <location>
        <begin position="114"/>
        <end position="135"/>
    </location>
</feature>
<dbReference type="InterPro" id="IPR036188">
    <property type="entry name" value="FAD/NAD-bd_sf"/>
</dbReference>
<dbReference type="Proteomes" id="UP000002668">
    <property type="component" value="Genome"/>
</dbReference>
<reference evidence="7" key="1">
    <citation type="journal article" date="2011" name="Nat. Commun.">
        <title>Effector diversification within compartments of the Leptosphaeria maculans genome affected by Repeat-Induced Point mutations.</title>
        <authorList>
            <person name="Rouxel T."/>
            <person name="Grandaubert J."/>
            <person name="Hane J.K."/>
            <person name="Hoede C."/>
            <person name="van de Wouw A.P."/>
            <person name="Couloux A."/>
            <person name="Dominguez V."/>
            <person name="Anthouard V."/>
            <person name="Bally P."/>
            <person name="Bourras S."/>
            <person name="Cozijnsen A.J."/>
            <person name="Ciuffetti L.M."/>
            <person name="Degrave A."/>
            <person name="Dilmaghani A."/>
            <person name="Duret L."/>
            <person name="Fudal I."/>
            <person name="Goodwin S.B."/>
            <person name="Gout L."/>
            <person name="Glaser N."/>
            <person name="Linglin J."/>
            <person name="Kema G.H.J."/>
            <person name="Lapalu N."/>
            <person name="Lawrence C.B."/>
            <person name="May K."/>
            <person name="Meyer M."/>
            <person name="Ollivier B."/>
            <person name="Poulain J."/>
            <person name="Schoch C.L."/>
            <person name="Simon A."/>
            <person name="Spatafora J.W."/>
            <person name="Stachowiak A."/>
            <person name="Turgeon B.G."/>
            <person name="Tyler B.M."/>
            <person name="Vincent D."/>
            <person name="Weissenbach J."/>
            <person name="Amselem J."/>
            <person name="Quesneville H."/>
            <person name="Oliver R.P."/>
            <person name="Wincker P."/>
            <person name="Balesdent M.-H."/>
            <person name="Howlett B.J."/>
        </authorList>
    </citation>
    <scope>NUCLEOTIDE SEQUENCE [LARGE SCALE GENOMIC DNA]</scope>
    <source>
        <strain evidence="7">JN3 / isolate v23.1.3 / race Av1-4-5-6-7-8</strain>
    </source>
</reference>
<dbReference type="STRING" id="985895.E4ZRE5"/>
<name>E4ZRE5_LEPMJ</name>
<dbReference type="InterPro" id="IPR000172">
    <property type="entry name" value="GMC_OxRdtase_N"/>
</dbReference>
<dbReference type="InParanoid" id="E4ZRE5"/>
<feature type="transmembrane region" description="Helical" evidence="4">
    <location>
        <begin position="147"/>
        <end position="172"/>
    </location>
</feature>
<dbReference type="PANTHER" id="PTHR11552:SF134">
    <property type="entry name" value="GLUCOSE-METHANOL-CHOLINE OXIDOREDUCTASE N-TERMINAL DOMAIN-CONTAINING PROTEIN"/>
    <property type="match status" value="1"/>
</dbReference>